<organism evidence="2 3">
    <name type="scientific">Streptomyces silvisoli</name>
    <dbReference type="NCBI Taxonomy" id="3034235"/>
    <lineage>
        <taxon>Bacteria</taxon>
        <taxon>Bacillati</taxon>
        <taxon>Actinomycetota</taxon>
        <taxon>Actinomycetes</taxon>
        <taxon>Kitasatosporales</taxon>
        <taxon>Streptomycetaceae</taxon>
        <taxon>Streptomyces</taxon>
    </lineage>
</organism>
<protein>
    <recommendedName>
        <fullName evidence="4">Lipoprotein</fullName>
    </recommendedName>
</protein>
<name>A0ABT5ZFV9_9ACTN</name>
<feature type="chain" id="PRO_5045918128" description="Lipoprotein" evidence="1">
    <location>
        <begin position="24"/>
        <end position="328"/>
    </location>
</feature>
<evidence type="ECO:0000313" key="2">
    <source>
        <dbReference type="EMBL" id="MDF3288712.1"/>
    </source>
</evidence>
<gene>
    <name evidence="2" type="ORF">P3G67_05595</name>
</gene>
<feature type="signal peptide" evidence="1">
    <location>
        <begin position="1"/>
        <end position="23"/>
    </location>
</feature>
<dbReference type="EMBL" id="JARJBC010000003">
    <property type="protein sequence ID" value="MDF3288712.1"/>
    <property type="molecule type" value="Genomic_DNA"/>
</dbReference>
<sequence length="328" mass="34256">MHTQLISKAAAAFLTGCALVAGAVGCTAATQSTGPAPEPAGVSTTMTDLATRSGRWPTGAAQLQAAFDQLDRECLSRAGFRLPSTPKVSLPVPENEAAAIDLDGRKQHGYGISTPGDSSAATANPNAYVSSLPSRDQKRFNDVQFGPGAPRTAVALYGTGRAAVPTAGCVARARRALAGDVQAWAAISYVPQQLDDQLSRKASRDASYQAALARWRVCMAKGGYPYASPEAAVTRLRREHEQGASGSGFRHLEIAVAVADGECASRTHLPSILLRARRQLTAQLPAGNLSFLRSVTESWESAVARARSVLSDTALHDHAAGSASPPAR</sequence>
<dbReference type="Proteomes" id="UP001216579">
    <property type="component" value="Unassembled WGS sequence"/>
</dbReference>
<proteinExistence type="predicted"/>
<reference evidence="2 3" key="1">
    <citation type="submission" date="2023-03" db="EMBL/GenBank/DDBJ databases">
        <title>Draft genome sequence of Streptomyces sp. RB6PN23 isolated from peat swamp forest in Thailand.</title>
        <authorList>
            <person name="Klaysubun C."/>
            <person name="Duangmal K."/>
        </authorList>
    </citation>
    <scope>NUCLEOTIDE SEQUENCE [LARGE SCALE GENOMIC DNA]</scope>
    <source>
        <strain evidence="2 3">RB6PN23</strain>
    </source>
</reference>
<evidence type="ECO:0000256" key="1">
    <source>
        <dbReference type="SAM" id="SignalP"/>
    </source>
</evidence>
<evidence type="ECO:0000313" key="3">
    <source>
        <dbReference type="Proteomes" id="UP001216579"/>
    </source>
</evidence>
<evidence type="ECO:0008006" key="4">
    <source>
        <dbReference type="Google" id="ProtNLM"/>
    </source>
</evidence>
<comment type="caution">
    <text evidence="2">The sequence shown here is derived from an EMBL/GenBank/DDBJ whole genome shotgun (WGS) entry which is preliminary data.</text>
</comment>
<keyword evidence="1" id="KW-0732">Signal</keyword>
<keyword evidence="3" id="KW-1185">Reference proteome</keyword>
<dbReference type="RefSeq" id="WP_276092468.1">
    <property type="nucleotide sequence ID" value="NZ_JARJBC010000003.1"/>
</dbReference>
<accession>A0ABT5ZFV9</accession>